<dbReference type="GO" id="GO:0004134">
    <property type="term" value="F:4-alpha-glucanotransferase activity"/>
    <property type="evidence" value="ECO:0007669"/>
    <property type="project" value="InterPro"/>
</dbReference>
<dbReference type="GO" id="GO:0005980">
    <property type="term" value="P:glycogen catabolic process"/>
    <property type="evidence" value="ECO:0007669"/>
    <property type="project" value="InterPro"/>
</dbReference>
<dbReference type="Proteomes" id="UP000663870">
    <property type="component" value="Unassembled WGS sequence"/>
</dbReference>
<dbReference type="AlphaFoldDB" id="A0A814H098"/>
<accession>A0A814H098</accession>
<dbReference type="EMBL" id="CAJNOL010000501">
    <property type="protein sequence ID" value="CAF1093325.1"/>
    <property type="molecule type" value="Genomic_DNA"/>
</dbReference>
<proteinExistence type="predicted"/>
<gene>
    <name evidence="4" type="ORF">JXQ802_LOCUS18674</name>
    <name evidence="5" type="ORF">JXQ802_LOCUS18810</name>
    <name evidence="3" type="ORF">PYM288_LOCUS14712</name>
    <name evidence="2" type="ORF">RFH988_LOCUS13793</name>
</gene>
<keyword evidence="7" id="KW-1185">Reference proteome</keyword>
<dbReference type="InterPro" id="IPR032792">
    <property type="entry name" value="AGL_glucanoTrfase"/>
</dbReference>
<dbReference type="GO" id="GO:0004135">
    <property type="term" value="F:amylo-alpha-1,6-glucosidase activity"/>
    <property type="evidence" value="ECO:0007669"/>
    <property type="project" value="InterPro"/>
</dbReference>
<evidence type="ECO:0000313" key="3">
    <source>
        <dbReference type="EMBL" id="CAF1003058.1"/>
    </source>
</evidence>
<dbReference type="PANTHER" id="PTHR10569:SF2">
    <property type="entry name" value="GLYCOGEN DEBRANCHING ENZYME"/>
    <property type="match status" value="1"/>
</dbReference>
<dbReference type="Proteomes" id="UP000663854">
    <property type="component" value="Unassembled WGS sequence"/>
</dbReference>
<sequence length="89" mass="10607">MKEYTRLIGVEFHGARLDYCHLISLLIVHYLIGYAREINRNFYILNVLFTIDAALDNAFVNRLIINILVYEQLSKYREALFKNEWNNLP</sequence>
<dbReference type="EMBL" id="CAJNOH010000331">
    <property type="protein sequence ID" value="CAF1003058.1"/>
    <property type="molecule type" value="Genomic_DNA"/>
</dbReference>
<organism evidence="3 6">
    <name type="scientific">Rotaria sordida</name>
    <dbReference type="NCBI Taxonomy" id="392033"/>
    <lineage>
        <taxon>Eukaryota</taxon>
        <taxon>Metazoa</taxon>
        <taxon>Spiralia</taxon>
        <taxon>Gnathifera</taxon>
        <taxon>Rotifera</taxon>
        <taxon>Eurotatoria</taxon>
        <taxon>Bdelloidea</taxon>
        <taxon>Philodinida</taxon>
        <taxon>Philodinidae</taxon>
        <taxon>Rotaria</taxon>
    </lineage>
</organism>
<comment type="caution">
    <text evidence="3">The sequence shown here is derived from an EMBL/GenBank/DDBJ whole genome shotgun (WGS) entry which is preliminary data.</text>
</comment>
<evidence type="ECO:0000313" key="5">
    <source>
        <dbReference type="EMBL" id="CAF1093325.1"/>
    </source>
</evidence>
<reference evidence="3" key="1">
    <citation type="submission" date="2021-02" db="EMBL/GenBank/DDBJ databases">
        <authorList>
            <person name="Nowell W R."/>
        </authorList>
    </citation>
    <scope>NUCLEOTIDE SEQUENCE</scope>
</reference>
<dbReference type="EMBL" id="CAJNOO010000617">
    <property type="protein sequence ID" value="CAF0993605.1"/>
    <property type="molecule type" value="Genomic_DNA"/>
</dbReference>
<dbReference type="InterPro" id="IPR010401">
    <property type="entry name" value="AGL/Gdb1"/>
</dbReference>
<dbReference type="OrthoDB" id="10248904at2759"/>
<feature type="domain" description="Glycogen debranching enzyme glucanotransferase" evidence="1">
    <location>
        <begin position="1"/>
        <end position="43"/>
    </location>
</feature>
<dbReference type="EMBL" id="CAJNOL010000495">
    <property type="protein sequence ID" value="CAF1090677.1"/>
    <property type="molecule type" value="Genomic_DNA"/>
</dbReference>
<dbReference type="Pfam" id="PF14701">
    <property type="entry name" value="hDGE_amylase"/>
    <property type="match status" value="1"/>
</dbReference>
<name>A0A814H098_9BILA</name>
<evidence type="ECO:0000313" key="6">
    <source>
        <dbReference type="Proteomes" id="UP000663854"/>
    </source>
</evidence>
<evidence type="ECO:0000313" key="2">
    <source>
        <dbReference type="EMBL" id="CAF0993605.1"/>
    </source>
</evidence>
<protein>
    <recommendedName>
        <fullName evidence="1">Glycogen debranching enzyme glucanotransferase domain-containing protein</fullName>
    </recommendedName>
</protein>
<evidence type="ECO:0000313" key="4">
    <source>
        <dbReference type="EMBL" id="CAF1090677.1"/>
    </source>
</evidence>
<evidence type="ECO:0000259" key="1">
    <source>
        <dbReference type="Pfam" id="PF14701"/>
    </source>
</evidence>
<evidence type="ECO:0000313" key="7">
    <source>
        <dbReference type="Proteomes" id="UP000663870"/>
    </source>
</evidence>
<dbReference type="PANTHER" id="PTHR10569">
    <property type="entry name" value="GLYCOGEN DEBRANCHING ENZYME"/>
    <property type="match status" value="1"/>
</dbReference>
<dbReference type="Proteomes" id="UP000663882">
    <property type="component" value="Unassembled WGS sequence"/>
</dbReference>